<protein>
    <recommendedName>
        <fullName evidence="10">Alpha-ketoglutarate-dependent sulfate ester dioxygenase</fullName>
        <ecNumber evidence="9">1.14.11.77</ecNumber>
    </recommendedName>
    <alternativeName>
        <fullName evidence="11">Type II alkyl sulfatase</fullName>
    </alternativeName>
</protein>
<dbReference type="Pfam" id="PF02668">
    <property type="entry name" value="TauD"/>
    <property type="match status" value="1"/>
</dbReference>
<evidence type="ECO:0000256" key="1">
    <source>
        <dbReference type="ARBA" id="ARBA00001954"/>
    </source>
</evidence>
<evidence type="ECO:0000256" key="5">
    <source>
        <dbReference type="ARBA" id="ARBA00023002"/>
    </source>
</evidence>
<dbReference type="RefSeq" id="WP_113981386.1">
    <property type="nucleotide sequence ID" value="NZ_QMEY01000005.1"/>
</dbReference>
<gene>
    <name evidence="13" type="ORF">DP939_15465</name>
</gene>
<dbReference type="GO" id="GO:0046872">
    <property type="term" value="F:metal ion binding"/>
    <property type="evidence" value="ECO:0007669"/>
    <property type="project" value="UniProtKB-KW"/>
</dbReference>
<keyword evidence="5" id="KW-0560">Oxidoreductase</keyword>
<accession>A0A366LZD3</accession>
<sequence>MTTTGTLRHPPADAAAPRLTVTPIGGRIGAEIGGVRLSGDLPPALVDEIRVALLRHKVIFFRGQDHLGEAGQVAFARLLGDLTTAHPTVPALDGNTHILDLDYRGGHKVDRWHTDVTFVERPPLASVLRALDVPSVGGDTLWANTVAAYQYLPKELRDLADRLRGVHTNAYDYVRVAASDDPERSRRYAEVFSSTIFETEHPVVRVHPETGERAILLGDFAKRLVGLPGTTSTAVIKLIQEHVTQVENTVRWRWRAGDVAIWDNRATQHRVVHDFGDRPRRLHRVTVAGDVPVGVDGRRSRAITGDATRYTTSAA</sequence>
<dbReference type="AlphaFoldDB" id="A0A366LZD3"/>
<dbReference type="PANTHER" id="PTHR30468:SF5">
    <property type="entry name" value="ALPHA-KETOGLUTARATE-DEPENDENT SULFATE ESTER DIOXYGENASE"/>
    <property type="match status" value="1"/>
</dbReference>
<keyword evidence="4 13" id="KW-0223">Dioxygenase</keyword>
<comment type="caution">
    <text evidence="13">The sequence shown here is derived from an EMBL/GenBank/DDBJ whole genome shotgun (WGS) entry which is preliminary data.</text>
</comment>
<evidence type="ECO:0000313" key="14">
    <source>
        <dbReference type="Proteomes" id="UP000253303"/>
    </source>
</evidence>
<organism evidence="13 14">
    <name type="scientific">Spongiactinospora rosea</name>
    <dbReference type="NCBI Taxonomy" id="2248750"/>
    <lineage>
        <taxon>Bacteria</taxon>
        <taxon>Bacillati</taxon>
        <taxon>Actinomycetota</taxon>
        <taxon>Actinomycetes</taxon>
        <taxon>Streptosporangiales</taxon>
        <taxon>Streptosporangiaceae</taxon>
        <taxon>Spongiactinospora</taxon>
    </lineage>
</organism>
<evidence type="ECO:0000256" key="7">
    <source>
        <dbReference type="ARBA" id="ARBA00050529"/>
    </source>
</evidence>
<evidence type="ECO:0000256" key="9">
    <source>
        <dbReference type="ARBA" id="ARBA00066614"/>
    </source>
</evidence>
<dbReference type="EC" id="1.14.11.77" evidence="9"/>
<evidence type="ECO:0000259" key="12">
    <source>
        <dbReference type="Pfam" id="PF02668"/>
    </source>
</evidence>
<dbReference type="GO" id="GO:0016706">
    <property type="term" value="F:2-oxoglutarate-dependent dioxygenase activity"/>
    <property type="evidence" value="ECO:0007669"/>
    <property type="project" value="TreeGrafter"/>
</dbReference>
<dbReference type="InterPro" id="IPR051323">
    <property type="entry name" value="AtsK-like"/>
</dbReference>
<keyword evidence="6" id="KW-0408">Iron</keyword>
<dbReference type="InterPro" id="IPR042098">
    <property type="entry name" value="TauD-like_sf"/>
</dbReference>
<dbReference type="OrthoDB" id="581608at2"/>
<keyword evidence="14" id="KW-1185">Reference proteome</keyword>
<comment type="similarity">
    <text evidence="2">Belongs to the TfdA dioxygenase family.</text>
</comment>
<keyword evidence="3" id="KW-0479">Metal-binding</keyword>
<evidence type="ECO:0000256" key="8">
    <source>
        <dbReference type="ARBA" id="ARBA00051250"/>
    </source>
</evidence>
<dbReference type="PANTHER" id="PTHR30468">
    <property type="entry name" value="ALPHA-KETOGLUTARATE-DEPENDENT SULFONATE DIOXYGENASE"/>
    <property type="match status" value="1"/>
</dbReference>
<comment type="cofactor">
    <cofactor evidence="1">
        <name>Fe(2+)</name>
        <dbReference type="ChEBI" id="CHEBI:29033"/>
    </cofactor>
</comment>
<evidence type="ECO:0000256" key="10">
    <source>
        <dbReference type="ARBA" id="ARBA00067109"/>
    </source>
</evidence>
<reference evidence="13 14" key="1">
    <citation type="submission" date="2018-06" db="EMBL/GenBank/DDBJ databases">
        <title>Sphaerisporangium craniellae sp. nov., isolated from a marine sponge in the South China Sea.</title>
        <authorList>
            <person name="Li L."/>
        </authorList>
    </citation>
    <scope>NUCLEOTIDE SEQUENCE [LARGE SCALE GENOMIC DNA]</scope>
    <source>
        <strain evidence="13 14">LHW63015</strain>
    </source>
</reference>
<dbReference type="SUPFAM" id="SSF51197">
    <property type="entry name" value="Clavaminate synthase-like"/>
    <property type="match status" value="1"/>
</dbReference>
<evidence type="ECO:0000256" key="4">
    <source>
        <dbReference type="ARBA" id="ARBA00022964"/>
    </source>
</evidence>
<comment type="catalytic activity">
    <reaction evidence="8">
        <text>2-ethylhexyl sulfate + 2-oxoglutarate + O2 = 2-ethylhexanal + sulfate + succinate + CO2 + H(+)</text>
        <dbReference type="Rhea" id="RHEA:47620"/>
        <dbReference type="ChEBI" id="CHEBI:15378"/>
        <dbReference type="ChEBI" id="CHEBI:15379"/>
        <dbReference type="ChEBI" id="CHEBI:16189"/>
        <dbReference type="ChEBI" id="CHEBI:16526"/>
        <dbReference type="ChEBI" id="CHEBI:16810"/>
        <dbReference type="ChEBI" id="CHEBI:30031"/>
        <dbReference type="ChEBI" id="CHEBI:87808"/>
        <dbReference type="ChEBI" id="CHEBI:87809"/>
        <dbReference type="EC" id="1.14.11.77"/>
    </reaction>
</comment>
<evidence type="ECO:0000256" key="2">
    <source>
        <dbReference type="ARBA" id="ARBA00005896"/>
    </source>
</evidence>
<dbReference type="EMBL" id="QMEY01000005">
    <property type="protein sequence ID" value="RBQ19326.1"/>
    <property type="molecule type" value="Genomic_DNA"/>
</dbReference>
<proteinExistence type="inferred from homology"/>
<dbReference type="GO" id="GO:0005737">
    <property type="term" value="C:cytoplasm"/>
    <property type="evidence" value="ECO:0007669"/>
    <property type="project" value="TreeGrafter"/>
</dbReference>
<dbReference type="InterPro" id="IPR003819">
    <property type="entry name" value="TauD/TfdA-like"/>
</dbReference>
<feature type="domain" description="TauD/TfdA-like" evidence="12">
    <location>
        <begin position="21"/>
        <end position="286"/>
    </location>
</feature>
<name>A0A366LZD3_9ACTN</name>
<evidence type="ECO:0000313" key="13">
    <source>
        <dbReference type="EMBL" id="RBQ19326.1"/>
    </source>
</evidence>
<evidence type="ECO:0000256" key="11">
    <source>
        <dbReference type="ARBA" id="ARBA00078517"/>
    </source>
</evidence>
<evidence type="ECO:0000256" key="6">
    <source>
        <dbReference type="ARBA" id="ARBA00023004"/>
    </source>
</evidence>
<dbReference type="Gene3D" id="3.60.130.10">
    <property type="entry name" value="Clavaminate synthase-like"/>
    <property type="match status" value="1"/>
</dbReference>
<evidence type="ECO:0000256" key="3">
    <source>
        <dbReference type="ARBA" id="ARBA00022723"/>
    </source>
</evidence>
<dbReference type="Proteomes" id="UP000253303">
    <property type="component" value="Unassembled WGS sequence"/>
</dbReference>
<dbReference type="FunFam" id="3.60.130.10:FF:000002">
    <property type="entry name" value="Alpha-ketoglutarate-dependent taurine dioxygenase"/>
    <property type="match status" value="1"/>
</dbReference>
<comment type="catalytic activity">
    <reaction evidence="7">
        <text>a primary linear alkyl sulfate ester + 2-oxoglutarate + O2 = an aldehyde + sulfate + succinate + CO2 + H(+)</text>
        <dbReference type="Rhea" id="RHEA:65716"/>
        <dbReference type="ChEBI" id="CHEBI:15378"/>
        <dbReference type="ChEBI" id="CHEBI:15379"/>
        <dbReference type="ChEBI" id="CHEBI:16189"/>
        <dbReference type="ChEBI" id="CHEBI:16526"/>
        <dbReference type="ChEBI" id="CHEBI:16810"/>
        <dbReference type="ChEBI" id="CHEBI:17478"/>
        <dbReference type="ChEBI" id="CHEBI:30031"/>
        <dbReference type="ChEBI" id="CHEBI:157685"/>
        <dbReference type="EC" id="1.14.11.77"/>
    </reaction>
</comment>